<dbReference type="AlphaFoldDB" id="A0A368RIJ9"/>
<gene>
    <name evidence="1" type="ORF">SETIT_6G060800v2</name>
</gene>
<evidence type="ECO:0000313" key="1">
    <source>
        <dbReference type="EMBL" id="RCV30027.1"/>
    </source>
</evidence>
<proteinExistence type="predicted"/>
<reference evidence="1" key="1">
    <citation type="journal article" date="2012" name="Nat. Biotechnol.">
        <title>Reference genome sequence of the model plant Setaria.</title>
        <authorList>
            <person name="Bennetzen J.L."/>
            <person name="Schmutz J."/>
            <person name="Wang H."/>
            <person name="Percifield R."/>
            <person name="Hawkins J."/>
            <person name="Pontaroli A.C."/>
            <person name="Estep M."/>
            <person name="Feng L."/>
            <person name="Vaughn J.N."/>
            <person name="Grimwood J."/>
            <person name="Jenkins J."/>
            <person name="Barry K."/>
            <person name="Lindquist E."/>
            <person name="Hellsten U."/>
            <person name="Deshpande S."/>
            <person name="Wang X."/>
            <person name="Wu X."/>
            <person name="Mitros T."/>
            <person name="Triplett J."/>
            <person name="Yang X."/>
            <person name="Ye C.Y."/>
            <person name="Mauro-Herrera M."/>
            <person name="Wang L."/>
            <person name="Li P."/>
            <person name="Sharma M."/>
            <person name="Sharma R."/>
            <person name="Ronald P.C."/>
            <person name="Panaud O."/>
            <person name="Kellogg E.A."/>
            <person name="Brutnell T.P."/>
            <person name="Doust A.N."/>
            <person name="Tuskan G.A."/>
            <person name="Rokhsar D."/>
            <person name="Devos K.M."/>
        </authorList>
    </citation>
    <scope>NUCLEOTIDE SEQUENCE [LARGE SCALE GENOMIC DNA]</scope>
    <source>
        <strain evidence="1">Yugu1</strain>
    </source>
</reference>
<accession>A0A368RIJ9</accession>
<sequence length="239" mass="25292">MDKDREGAQDILVSGGAGFPGVNPDTLMEGCDFVCLEEATPLPDVEASLELFVDPKGAAIVEEATQFLDVEACKELFVDPKGAAIVVSSKSQKEDIAEDDVLQGVAAGLGVTVSFVGSLSLKVEPPLLTTPYLKTVLGKTRTKKANTEANSEPQRKSTRIANKPKTNLSMEAQATQLLMKKSGMWDEDPVPSHAAQEKFTHQFVSPLKNVAVKGFCENFGIGGADGADPLSAIAIEAEA</sequence>
<dbReference type="OrthoDB" id="10600746at2759"/>
<dbReference type="EMBL" id="CM003533">
    <property type="protein sequence ID" value="RCV30027.1"/>
    <property type="molecule type" value="Genomic_DNA"/>
</dbReference>
<name>A0A368RIJ9_SETIT</name>
<reference evidence="1" key="2">
    <citation type="submission" date="2015-07" db="EMBL/GenBank/DDBJ databases">
        <authorList>
            <person name="Noorani M."/>
        </authorList>
    </citation>
    <scope>NUCLEOTIDE SEQUENCE</scope>
    <source>
        <strain evidence="1">Yugu1</strain>
    </source>
</reference>
<protein>
    <submittedName>
        <fullName evidence="1">Uncharacterized protein</fullName>
    </submittedName>
</protein>
<dbReference type="STRING" id="4555.A0A368RIJ9"/>
<organism evidence="1">
    <name type="scientific">Setaria italica</name>
    <name type="common">Foxtail millet</name>
    <name type="synonym">Panicum italicum</name>
    <dbReference type="NCBI Taxonomy" id="4555"/>
    <lineage>
        <taxon>Eukaryota</taxon>
        <taxon>Viridiplantae</taxon>
        <taxon>Streptophyta</taxon>
        <taxon>Embryophyta</taxon>
        <taxon>Tracheophyta</taxon>
        <taxon>Spermatophyta</taxon>
        <taxon>Magnoliopsida</taxon>
        <taxon>Liliopsida</taxon>
        <taxon>Poales</taxon>
        <taxon>Poaceae</taxon>
        <taxon>PACMAD clade</taxon>
        <taxon>Panicoideae</taxon>
        <taxon>Panicodae</taxon>
        <taxon>Paniceae</taxon>
        <taxon>Cenchrinae</taxon>
        <taxon>Setaria</taxon>
    </lineage>
</organism>